<dbReference type="PANTHER" id="PTHR33498:SF1">
    <property type="entry name" value="TRANSPOSASE FOR INSERTION SEQUENCE ELEMENT IS1557"/>
    <property type="match status" value="1"/>
</dbReference>
<dbReference type="Pfam" id="PF01610">
    <property type="entry name" value="DDE_Tnp_ISL3"/>
    <property type="match status" value="1"/>
</dbReference>
<dbReference type="AlphaFoldDB" id="A0A6V8NZ52"/>
<evidence type="ECO:0000259" key="1">
    <source>
        <dbReference type="Pfam" id="PF01610"/>
    </source>
</evidence>
<reference evidence="3 4" key="1">
    <citation type="journal article" date="2020" name="Front. Microbiol.">
        <title>Single-cell genomics of novel Actinobacteria with the Wood-Ljungdahl pathway discovered in a serpentinizing system.</title>
        <authorList>
            <person name="Merino N."/>
            <person name="Kawai M."/>
            <person name="Boyd E.S."/>
            <person name="Colman D.R."/>
            <person name="McGlynn S.E."/>
            <person name="Nealson K.H."/>
            <person name="Kurokawa K."/>
            <person name="Hongoh Y."/>
        </authorList>
    </citation>
    <scope>NUCLEOTIDE SEQUENCE [LARGE SCALE GENOMIC DNA]</scope>
    <source>
        <strain evidence="3 4">S25</strain>
    </source>
</reference>
<dbReference type="InterPro" id="IPR032877">
    <property type="entry name" value="Transposase_HTH"/>
</dbReference>
<evidence type="ECO:0000313" key="4">
    <source>
        <dbReference type="Proteomes" id="UP000543224"/>
    </source>
</evidence>
<sequence length="248" mass="28188">MVKQEYIDQLVGVQGYQVIALHFGEGTESGGKELVIELTKAKGGFLCHCGREFDSYYDCSWRMVRDLPYGPYKRSWLAFPQFRVDCPECGVVTEKLAFCEPRLTYTKRLAAEVALSCRETRSLKAIAAQYHLDWKTVKEIDKQALEEELPTPAETPARLLAVDEFSIQKRHKYGTTVIDAEAPAVLWVGKDRRQETWEEFFSLFGEQNCSGVEAVAMDMWDPYEAAVRKHCLRRHLSGSNKMGETGAS</sequence>
<feature type="domain" description="Transposase IS204/IS1001/IS1096/IS1165 helix-turn-helix" evidence="2">
    <location>
        <begin position="101"/>
        <end position="143"/>
    </location>
</feature>
<dbReference type="InterPro" id="IPR047951">
    <property type="entry name" value="Transpos_ISL3"/>
</dbReference>
<accession>A0A6V8NZ52</accession>
<protein>
    <recommendedName>
        <fullName evidence="5">Transposase</fullName>
    </recommendedName>
</protein>
<organism evidence="3 4">
    <name type="scientific">Candidatus Hakubella thermalkaliphila</name>
    <dbReference type="NCBI Taxonomy" id="2754717"/>
    <lineage>
        <taxon>Bacteria</taxon>
        <taxon>Bacillati</taxon>
        <taxon>Actinomycetota</taxon>
        <taxon>Actinomycetota incertae sedis</taxon>
        <taxon>Candidatus Hakubellales</taxon>
        <taxon>Candidatus Hakubellaceae</taxon>
        <taxon>Candidatus Hakubella</taxon>
    </lineage>
</organism>
<dbReference type="Pfam" id="PF13542">
    <property type="entry name" value="HTH_Tnp_ISL3"/>
    <property type="match status" value="1"/>
</dbReference>
<comment type="caution">
    <text evidence="3">The sequence shown here is derived from an EMBL/GenBank/DDBJ whole genome shotgun (WGS) entry which is preliminary data.</text>
</comment>
<evidence type="ECO:0000313" key="3">
    <source>
        <dbReference type="EMBL" id="GFP25545.1"/>
    </source>
</evidence>
<name>A0A6V8NZ52_9ACTN</name>
<proteinExistence type="predicted"/>
<dbReference type="Proteomes" id="UP000543224">
    <property type="component" value="Unassembled WGS sequence"/>
</dbReference>
<evidence type="ECO:0000259" key="2">
    <source>
        <dbReference type="Pfam" id="PF13542"/>
    </source>
</evidence>
<dbReference type="EMBL" id="BLRX01000119">
    <property type="protein sequence ID" value="GFP25545.1"/>
    <property type="molecule type" value="Genomic_DNA"/>
</dbReference>
<feature type="domain" description="Transposase IS204/IS1001/IS1096/IS1165 DDE" evidence="1">
    <location>
        <begin position="160"/>
        <end position="231"/>
    </location>
</feature>
<evidence type="ECO:0008006" key="5">
    <source>
        <dbReference type="Google" id="ProtNLM"/>
    </source>
</evidence>
<gene>
    <name evidence="3" type="ORF">HKBW3S25_01025</name>
</gene>
<dbReference type="PANTHER" id="PTHR33498">
    <property type="entry name" value="TRANSPOSASE FOR INSERTION SEQUENCE ELEMENT IS1557"/>
    <property type="match status" value="1"/>
</dbReference>
<dbReference type="InterPro" id="IPR002560">
    <property type="entry name" value="Transposase_DDE"/>
</dbReference>